<protein>
    <submittedName>
        <fullName evidence="12">U2 small nuclear ribonucleoprotein B</fullName>
    </submittedName>
</protein>
<evidence type="ECO:0000259" key="11">
    <source>
        <dbReference type="PROSITE" id="PS50102"/>
    </source>
</evidence>
<evidence type="ECO:0000256" key="6">
    <source>
        <dbReference type="ARBA" id="ARBA00022884"/>
    </source>
</evidence>
<feature type="domain" description="RRM" evidence="11">
    <location>
        <begin position="27"/>
        <end position="106"/>
    </location>
</feature>
<dbReference type="PROSITE" id="PS50102">
    <property type="entry name" value="RRM"/>
    <property type="match status" value="2"/>
</dbReference>
<keyword evidence="3" id="KW-0507">mRNA processing</keyword>
<evidence type="ECO:0000256" key="9">
    <source>
        <dbReference type="ARBA" id="ARBA00023274"/>
    </source>
</evidence>
<keyword evidence="4" id="KW-0747">Spliceosome</keyword>
<sequence>MVDKMEGVISAAAPGVLDPSKYPVSIETIYVNNLEERVKAETMKEALMAVFKYYGPILDIIVKKSLKRKGQAFVVFDSQKSVLDAVEEMSGFELYGKVINVAKARTHSDETVIRKAPAMFEEHKRKRLMLKDFKRAEEDSKAQANPAAAADKPRAVKTGAALIPDEYVRPNKTLFLQNVPKEVDEDALTAIFERFEGFKEVRAVSVRAVAFAEFENEQFAITAKEATANMPIGSEGKQMKVSYQRQS</sequence>
<dbReference type="OrthoDB" id="266020at2759"/>
<dbReference type="InterPro" id="IPR035979">
    <property type="entry name" value="RBD_domain_sf"/>
</dbReference>
<dbReference type="Pfam" id="PF00076">
    <property type="entry name" value="RRM_1"/>
    <property type="match status" value="2"/>
</dbReference>
<dbReference type="GO" id="GO:0005681">
    <property type="term" value="C:spliceosomal complex"/>
    <property type="evidence" value="ECO:0007669"/>
    <property type="project" value="UniProtKB-KW"/>
</dbReference>
<comment type="similarity">
    <text evidence="2">Belongs to the RRM U1 A/B'' family.</text>
</comment>
<dbReference type="SMART" id="SM00360">
    <property type="entry name" value="RRM"/>
    <property type="match status" value="2"/>
</dbReference>
<dbReference type="AlphaFoldDB" id="A0A6G1JRV5"/>
<comment type="subcellular location">
    <subcellularLocation>
        <location evidence="1">Nucleus</location>
    </subcellularLocation>
</comment>
<name>A0A6G1JRV5_9PLEO</name>
<dbReference type="GO" id="GO:0003723">
    <property type="term" value="F:RNA binding"/>
    <property type="evidence" value="ECO:0007669"/>
    <property type="project" value="UniProtKB-UniRule"/>
</dbReference>
<evidence type="ECO:0000256" key="2">
    <source>
        <dbReference type="ARBA" id="ARBA00007243"/>
    </source>
</evidence>
<evidence type="ECO:0000256" key="8">
    <source>
        <dbReference type="ARBA" id="ARBA00023242"/>
    </source>
</evidence>
<evidence type="ECO:0000256" key="4">
    <source>
        <dbReference type="ARBA" id="ARBA00022728"/>
    </source>
</evidence>
<keyword evidence="5" id="KW-0677">Repeat</keyword>
<keyword evidence="7" id="KW-0508">mRNA splicing</keyword>
<evidence type="ECO:0000256" key="7">
    <source>
        <dbReference type="ARBA" id="ARBA00023187"/>
    </source>
</evidence>
<keyword evidence="9 12" id="KW-0687">Ribonucleoprotein</keyword>
<dbReference type="GO" id="GO:0006397">
    <property type="term" value="P:mRNA processing"/>
    <property type="evidence" value="ECO:0007669"/>
    <property type="project" value="UniProtKB-KW"/>
</dbReference>
<dbReference type="CDD" id="cd12247">
    <property type="entry name" value="RRM2_U1A_like"/>
    <property type="match status" value="1"/>
</dbReference>
<dbReference type="Gene3D" id="3.30.70.330">
    <property type="match status" value="2"/>
</dbReference>
<evidence type="ECO:0000256" key="10">
    <source>
        <dbReference type="PROSITE-ProRule" id="PRU00176"/>
    </source>
</evidence>
<dbReference type="SUPFAM" id="SSF54928">
    <property type="entry name" value="RNA-binding domain, RBD"/>
    <property type="match status" value="1"/>
</dbReference>
<dbReference type="Proteomes" id="UP000799428">
    <property type="component" value="Unassembled WGS sequence"/>
</dbReference>
<dbReference type="GO" id="GO:0008380">
    <property type="term" value="P:RNA splicing"/>
    <property type="evidence" value="ECO:0007669"/>
    <property type="project" value="UniProtKB-KW"/>
</dbReference>
<organism evidence="12 13">
    <name type="scientific">Pleomassaria siparia CBS 279.74</name>
    <dbReference type="NCBI Taxonomy" id="1314801"/>
    <lineage>
        <taxon>Eukaryota</taxon>
        <taxon>Fungi</taxon>
        <taxon>Dikarya</taxon>
        <taxon>Ascomycota</taxon>
        <taxon>Pezizomycotina</taxon>
        <taxon>Dothideomycetes</taxon>
        <taxon>Pleosporomycetidae</taxon>
        <taxon>Pleosporales</taxon>
        <taxon>Pleomassariaceae</taxon>
        <taxon>Pleomassaria</taxon>
    </lineage>
</organism>
<evidence type="ECO:0000256" key="3">
    <source>
        <dbReference type="ARBA" id="ARBA00022664"/>
    </source>
</evidence>
<gene>
    <name evidence="12" type="ORF">K504DRAFT_451842</name>
</gene>
<keyword evidence="8" id="KW-0539">Nucleus</keyword>
<keyword evidence="13" id="KW-1185">Reference proteome</keyword>
<dbReference type="InterPro" id="IPR000504">
    <property type="entry name" value="RRM_dom"/>
</dbReference>
<dbReference type="FunFam" id="3.30.70.330:FF:000029">
    <property type="entry name" value="U2 small nuclear ribonucleoprotein B"/>
    <property type="match status" value="1"/>
</dbReference>
<proteinExistence type="inferred from homology"/>
<evidence type="ECO:0000313" key="12">
    <source>
        <dbReference type="EMBL" id="KAF2703344.1"/>
    </source>
</evidence>
<dbReference type="FunFam" id="3.30.70.330:FF:000039">
    <property type="entry name" value="U1 small nuclear ribonucleoprotein A"/>
    <property type="match status" value="1"/>
</dbReference>
<reference evidence="12" key="1">
    <citation type="journal article" date="2020" name="Stud. Mycol.">
        <title>101 Dothideomycetes genomes: a test case for predicting lifestyles and emergence of pathogens.</title>
        <authorList>
            <person name="Haridas S."/>
            <person name="Albert R."/>
            <person name="Binder M."/>
            <person name="Bloem J."/>
            <person name="Labutti K."/>
            <person name="Salamov A."/>
            <person name="Andreopoulos B."/>
            <person name="Baker S."/>
            <person name="Barry K."/>
            <person name="Bills G."/>
            <person name="Bluhm B."/>
            <person name="Cannon C."/>
            <person name="Castanera R."/>
            <person name="Culley D."/>
            <person name="Daum C."/>
            <person name="Ezra D."/>
            <person name="Gonzalez J."/>
            <person name="Henrissat B."/>
            <person name="Kuo A."/>
            <person name="Liang C."/>
            <person name="Lipzen A."/>
            <person name="Lutzoni F."/>
            <person name="Magnuson J."/>
            <person name="Mondo S."/>
            <person name="Nolan M."/>
            <person name="Ohm R."/>
            <person name="Pangilinan J."/>
            <person name="Park H.-J."/>
            <person name="Ramirez L."/>
            <person name="Alfaro M."/>
            <person name="Sun H."/>
            <person name="Tritt A."/>
            <person name="Yoshinaga Y."/>
            <person name="Zwiers L.-H."/>
            <person name="Turgeon B."/>
            <person name="Goodwin S."/>
            <person name="Spatafora J."/>
            <person name="Crous P."/>
            <person name="Grigoriev I."/>
        </authorList>
    </citation>
    <scope>NUCLEOTIDE SEQUENCE</scope>
    <source>
        <strain evidence="12">CBS 279.74</strain>
    </source>
</reference>
<evidence type="ECO:0000313" key="13">
    <source>
        <dbReference type="Proteomes" id="UP000799428"/>
    </source>
</evidence>
<accession>A0A6G1JRV5</accession>
<feature type="domain" description="RRM" evidence="11">
    <location>
        <begin position="172"/>
        <end position="246"/>
    </location>
</feature>
<evidence type="ECO:0000256" key="1">
    <source>
        <dbReference type="ARBA" id="ARBA00004123"/>
    </source>
</evidence>
<dbReference type="PANTHER" id="PTHR10501">
    <property type="entry name" value="U1 SMALL NUCLEAR RIBONUCLEOPROTEIN A/U2 SMALL NUCLEAR RIBONUCLEOPROTEIN B"/>
    <property type="match status" value="1"/>
</dbReference>
<keyword evidence="6 10" id="KW-0694">RNA-binding</keyword>
<dbReference type="GO" id="GO:0030532">
    <property type="term" value="C:small nuclear ribonucleoprotein complex"/>
    <property type="evidence" value="ECO:0007669"/>
    <property type="project" value="UniProtKB-ARBA"/>
</dbReference>
<evidence type="ECO:0000256" key="5">
    <source>
        <dbReference type="ARBA" id="ARBA00022737"/>
    </source>
</evidence>
<dbReference type="InterPro" id="IPR012677">
    <property type="entry name" value="Nucleotide-bd_a/b_plait_sf"/>
</dbReference>
<dbReference type="EMBL" id="MU005788">
    <property type="protein sequence ID" value="KAF2703344.1"/>
    <property type="molecule type" value="Genomic_DNA"/>
</dbReference>